<feature type="region of interest" description="Disordered" evidence="3">
    <location>
        <begin position="1"/>
        <end position="21"/>
    </location>
</feature>
<feature type="compositionally biased region" description="Basic and acidic residues" evidence="3">
    <location>
        <begin position="8"/>
        <end position="18"/>
    </location>
</feature>
<evidence type="ECO:0000256" key="3">
    <source>
        <dbReference type="SAM" id="MobiDB-lite"/>
    </source>
</evidence>
<feature type="non-terminal residue" evidence="6">
    <location>
        <position position="1"/>
    </location>
</feature>
<feature type="region of interest" description="Disordered" evidence="3">
    <location>
        <begin position="125"/>
        <end position="155"/>
    </location>
</feature>
<reference evidence="6 7" key="1">
    <citation type="submission" date="2020-10" db="EMBL/GenBank/DDBJ databases">
        <authorList>
            <person name="Klimov P.B."/>
            <person name="Dyachkov S.M."/>
            <person name="Chetverikov P.E."/>
        </authorList>
    </citation>
    <scope>NUCLEOTIDE SEQUENCE [LARGE SCALE GENOMIC DNA]</scope>
    <source>
        <strain evidence="6">BMOC 18-1129-001#AD2665</strain>
        <tissue evidence="6">Entire mites</tissue>
    </source>
</reference>
<dbReference type="Pfam" id="PF04710">
    <property type="entry name" value="Pellino_FHA"/>
    <property type="match status" value="1"/>
</dbReference>
<organism evidence="6 7">
    <name type="scientific">Fragariocoptes setiger</name>
    <dbReference type="NCBI Taxonomy" id="1670756"/>
    <lineage>
        <taxon>Eukaryota</taxon>
        <taxon>Metazoa</taxon>
        <taxon>Ecdysozoa</taxon>
        <taxon>Arthropoda</taxon>
        <taxon>Chelicerata</taxon>
        <taxon>Arachnida</taxon>
        <taxon>Acari</taxon>
        <taxon>Acariformes</taxon>
        <taxon>Trombidiformes</taxon>
        <taxon>Prostigmata</taxon>
        <taxon>Eupodina</taxon>
        <taxon>Eriophyoidea</taxon>
        <taxon>Phytoptidae</taxon>
        <taxon>Fragariocoptes</taxon>
    </lineage>
</organism>
<feature type="domain" description="Pellino FHA" evidence="4">
    <location>
        <begin position="21"/>
        <end position="282"/>
    </location>
</feature>
<dbReference type="EMBL" id="JAIFTH010000791">
    <property type="protein sequence ID" value="KAG9508956.1"/>
    <property type="molecule type" value="Genomic_DNA"/>
</dbReference>
<feature type="domain" description="Pellino RING" evidence="5">
    <location>
        <begin position="287"/>
        <end position="438"/>
    </location>
</feature>
<name>A0ABQ7S6E3_9ACAR</name>
<evidence type="ECO:0000256" key="2">
    <source>
        <dbReference type="ARBA" id="ARBA00022553"/>
    </source>
</evidence>
<dbReference type="Proteomes" id="UP000825002">
    <property type="component" value="Unassembled WGS sequence"/>
</dbReference>
<evidence type="ECO:0000259" key="5">
    <source>
        <dbReference type="Pfam" id="PF20723"/>
    </source>
</evidence>
<evidence type="ECO:0000313" key="6">
    <source>
        <dbReference type="EMBL" id="KAG9508956.1"/>
    </source>
</evidence>
<accession>A0ABQ7S6E3</accession>
<proteinExistence type="inferred from homology"/>
<feature type="compositionally biased region" description="Low complexity" evidence="3">
    <location>
        <begin position="133"/>
        <end position="147"/>
    </location>
</feature>
<protein>
    <submittedName>
        <fullName evidence="6">Protein pellino</fullName>
    </submittedName>
</protein>
<dbReference type="PIRSF" id="PIRSF038886">
    <property type="entry name" value="Pellino"/>
    <property type="match status" value="1"/>
</dbReference>
<dbReference type="InterPro" id="IPR048335">
    <property type="entry name" value="Pellino_RING"/>
</dbReference>
<keyword evidence="2" id="KW-0597">Phosphoprotein</keyword>
<dbReference type="PANTHER" id="PTHR12098">
    <property type="entry name" value="E3 UBIQUITIN-PROTEIN LIGASE PELLINO-RELATED"/>
    <property type="match status" value="1"/>
</dbReference>
<dbReference type="Pfam" id="PF20723">
    <property type="entry name" value="Pellino_RING"/>
    <property type="match status" value="1"/>
</dbReference>
<evidence type="ECO:0000259" key="4">
    <source>
        <dbReference type="Pfam" id="PF04710"/>
    </source>
</evidence>
<gene>
    <name evidence="6" type="primary">Pli</name>
    <name evidence="6" type="ORF">GZH46_02537</name>
</gene>
<sequence>TRPMSQLAKDERDGDLSNHGDSTMYGEIVILGYNGSIQHTDRGRRHKSKYTLCKRPSPNGIRKSRHYTVDQPQATRAIQDKELHSISYTISRSKAIIVEYQRDSETDMFQIGRSSESPIDFVVTDTAHHPNHPQHSQSSHSSSSKHQFTNAPPAQSTISRFACRILVDRKPPYTARIYAAGFDSSRNIFLGEKATKWEQNEEIDGLTTNGRQSSSGVWREVSVNGGIYAIRESRSAAQKGTPVENESNILQDGTLIDLCGATLLWRSADGLKSSPTKKMLDDMVDTLNASRPQCPVGLNTLVIPRKPSSADYRDHSSHHRDHGHQPYVYLKCGHVQGLHDWGVTKQSNQRTCPICLSAGNVVRLTMGLEPSFYVDCGPPTHVFNPCGHMANEKTVKYWCNIMIPHGTHFFHSICPFCAVPVSTSEPCYTKLIFQDFVD</sequence>
<comment type="caution">
    <text evidence="6">The sequence shown here is derived from an EMBL/GenBank/DDBJ whole genome shotgun (WGS) entry which is preliminary data.</text>
</comment>
<keyword evidence="7" id="KW-1185">Reference proteome</keyword>
<evidence type="ECO:0000313" key="7">
    <source>
        <dbReference type="Proteomes" id="UP000825002"/>
    </source>
</evidence>
<evidence type="ECO:0000256" key="1">
    <source>
        <dbReference type="ARBA" id="ARBA00005639"/>
    </source>
</evidence>
<dbReference type="InterPro" id="IPR048334">
    <property type="entry name" value="Pellino_FHA"/>
</dbReference>
<dbReference type="InterPro" id="IPR006800">
    <property type="entry name" value="Pellino_fam"/>
</dbReference>
<comment type="similarity">
    <text evidence="1">Belongs to the pellino family.</text>
</comment>
<dbReference type="PANTHER" id="PTHR12098:SF2">
    <property type="entry name" value="PROTEIN PELLINO"/>
    <property type="match status" value="1"/>
</dbReference>